<keyword evidence="1" id="KW-1133">Transmembrane helix</keyword>
<keyword evidence="1" id="KW-0472">Membrane</keyword>
<evidence type="ECO:0000313" key="3">
    <source>
        <dbReference type="Proteomes" id="UP001597508"/>
    </source>
</evidence>
<dbReference type="Proteomes" id="UP001597508">
    <property type="component" value="Unassembled WGS sequence"/>
</dbReference>
<accession>A0ABW5LPU8</accession>
<name>A0ABW5LPU8_9FLAO</name>
<feature type="transmembrane region" description="Helical" evidence="1">
    <location>
        <begin position="98"/>
        <end position="115"/>
    </location>
</feature>
<keyword evidence="3" id="KW-1185">Reference proteome</keyword>
<reference evidence="3" key="1">
    <citation type="journal article" date="2019" name="Int. J. Syst. Evol. Microbiol.">
        <title>The Global Catalogue of Microorganisms (GCM) 10K type strain sequencing project: providing services to taxonomists for standard genome sequencing and annotation.</title>
        <authorList>
            <consortium name="The Broad Institute Genomics Platform"/>
            <consortium name="The Broad Institute Genome Sequencing Center for Infectious Disease"/>
            <person name="Wu L."/>
            <person name="Ma J."/>
        </authorList>
    </citation>
    <scope>NUCLEOTIDE SEQUENCE [LARGE SCALE GENOMIC DNA]</scope>
    <source>
        <strain evidence="3">KCTC 52127</strain>
    </source>
</reference>
<evidence type="ECO:0000256" key="1">
    <source>
        <dbReference type="SAM" id="Phobius"/>
    </source>
</evidence>
<gene>
    <name evidence="2" type="ORF">ACFSRZ_02155</name>
</gene>
<protein>
    <submittedName>
        <fullName evidence="2">Uncharacterized protein</fullName>
    </submittedName>
</protein>
<sequence>MKTLLKLLVKELGFLFNDYPLESGIVLILIAAVIFYLVKGKVFYIKDRIPILYYFINLRTISYVIAVAGVSQVLRGLTIYDSIIKDFLGGMEVLEKEYPIVLGGIIAGIGAYFIYDKIRIADTEIEGYESNINKYKFWAFTIVLIFIGVSLILRSI</sequence>
<keyword evidence="1" id="KW-0812">Transmembrane</keyword>
<comment type="caution">
    <text evidence="2">The sequence shown here is derived from an EMBL/GenBank/DDBJ whole genome shotgun (WGS) entry which is preliminary data.</text>
</comment>
<dbReference type="RefSeq" id="WP_379664875.1">
    <property type="nucleotide sequence ID" value="NZ_JBHULH010000001.1"/>
</dbReference>
<feature type="transmembrane region" description="Helical" evidence="1">
    <location>
        <begin position="135"/>
        <end position="153"/>
    </location>
</feature>
<feature type="transmembrane region" description="Helical" evidence="1">
    <location>
        <begin position="20"/>
        <end position="39"/>
    </location>
</feature>
<proteinExistence type="predicted"/>
<evidence type="ECO:0000313" key="2">
    <source>
        <dbReference type="EMBL" id="MFD2566156.1"/>
    </source>
</evidence>
<organism evidence="2 3">
    <name type="scientific">Pseudotenacibaculum haliotis</name>
    <dbReference type="NCBI Taxonomy" id="1862138"/>
    <lineage>
        <taxon>Bacteria</taxon>
        <taxon>Pseudomonadati</taxon>
        <taxon>Bacteroidota</taxon>
        <taxon>Flavobacteriia</taxon>
        <taxon>Flavobacteriales</taxon>
        <taxon>Flavobacteriaceae</taxon>
        <taxon>Pseudotenacibaculum</taxon>
    </lineage>
</organism>
<dbReference type="EMBL" id="JBHULH010000001">
    <property type="protein sequence ID" value="MFD2566156.1"/>
    <property type="molecule type" value="Genomic_DNA"/>
</dbReference>
<feature type="transmembrane region" description="Helical" evidence="1">
    <location>
        <begin position="51"/>
        <end position="74"/>
    </location>
</feature>